<dbReference type="InterPro" id="IPR001624">
    <property type="entry name" value="FliE"/>
</dbReference>
<dbReference type="GO" id="GO:0003774">
    <property type="term" value="F:cytoskeletal motor activity"/>
    <property type="evidence" value="ECO:0007669"/>
    <property type="project" value="InterPro"/>
</dbReference>
<keyword evidence="6" id="KW-0282">Flagellum</keyword>
<dbReference type="PANTHER" id="PTHR34653:SF1">
    <property type="entry name" value="FLAGELLAR HOOK-BASAL BODY COMPLEX PROTEIN FLIE"/>
    <property type="match status" value="1"/>
</dbReference>
<keyword evidence="7" id="KW-1185">Reference proteome</keyword>
<protein>
    <recommendedName>
        <fullName evidence="3 5">Flagellar hook-basal body complex protein FliE</fullName>
    </recommendedName>
</protein>
<accession>A0A2R8CPM1</accession>
<dbReference type="Pfam" id="PF02049">
    <property type="entry name" value="FliE"/>
    <property type="match status" value="1"/>
</dbReference>
<comment type="subcellular location">
    <subcellularLocation>
        <location evidence="1 5">Bacterial flagellum basal body</location>
    </subcellularLocation>
</comment>
<dbReference type="GO" id="GO:0009425">
    <property type="term" value="C:bacterial-type flagellum basal body"/>
    <property type="evidence" value="ECO:0007669"/>
    <property type="project" value="UniProtKB-SubCell"/>
</dbReference>
<proteinExistence type="inferred from homology"/>
<dbReference type="Proteomes" id="UP000244934">
    <property type="component" value="Unassembled WGS sequence"/>
</dbReference>
<comment type="similarity">
    <text evidence="2 5">Belongs to the FliE family.</text>
</comment>
<keyword evidence="4 5" id="KW-0975">Bacterial flagellum</keyword>
<evidence type="ECO:0000256" key="3">
    <source>
        <dbReference type="ARBA" id="ARBA00018024"/>
    </source>
</evidence>
<dbReference type="RefSeq" id="WP_341476566.1">
    <property type="nucleotide sequence ID" value="NZ_ONZI01000004.1"/>
</dbReference>
<evidence type="ECO:0000256" key="4">
    <source>
        <dbReference type="ARBA" id="ARBA00023143"/>
    </source>
</evidence>
<reference evidence="7" key="1">
    <citation type="submission" date="2018-03" db="EMBL/GenBank/DDBJ databases">
        <authorList>
            <person name="Navarro De La Torre S."/>
        </authorList>
    </citation>
    <scope>NUCLEOTIDE SEQUENCE [LARGE SCALE GENOMIC DNA]</scope>
    <source>
        <strain evidence="7">EAod3</strain>
    </source>
</reference>
<organism evidence="6 7">
    <name type="scientific">Kushneria phyllosphaerae</name>
    <dbReference type="NCBI Taxonomy" id="2100822"/>
    <lineage>
        <taxon>Bacteria</taxon>
        <taxon>Pseudomonadati</taxon>
        <taxon>Pseudomonadota</taxon>
        <taxon>Gammaproteobacteria</taxon>
        <taxon>Oceanospirillales</taxon>
        <taxon>Halomonadaceae</taxon>
        <taxon>Kushneria</taxon>
    </lineage>
</organism>
<dbReference type="AlphaFoldDB" id="A0A2R8CPM1"/>
<evidence type="ECO:0000313" key="7">
    <source>
        <dbReference type="Proteomes" id="UP000244934"/>
    </source>
</evidence>
<evidence type="ECO:0000256" key="5">
    <source>
        <dbReference type="HAMAP-Rule" id="MF_00724"/>
    </source>
</evidence>
<evidence type="ECO:0000256" key="1">
    <source>
        <dbReference type="ARBA" id="ARBA00004117"/>
    </source>
</evidence>
<evidence type="ECO:0000256" key="2">
    <source>
        <dbReference type="ARBA" id="ARBA00009272"/>
    </source>
</evidence>
<dbReference type="PRINTS" id="PR01006">
    <property type="entry name" value="FLGHOOKFLIE"/>
</dbReference>
<dbReference type="HAMAP" id="MF_00724">
    <property type="entry name" value="FliE"/>
    <property type="match status" value="1"/>
</dbReference>
<dbReference type="PANTHER" id="PTHR34653">
    <property type="match status" value="1"/>
</dbReference>
<gene>
    <name evidence="5 6" type="primary">fliE</name>
    <name evidence="6" type="ORF">KSP9073_02904</name>
</gene>
<dbReference type="GO" id="GO:0071973">
    <property type="term" value="P:bacterial-type flagellum-dependent cell motility"/>
    <property type="evidence" value="ECO:0007669"/>
    <property type="project" value="InterPro"/>
</dbReference>
<sequence>MSVAAAGLQALVQQMQSVAQQAGGHYNAAQQTGGLSFAGELKGAIDRIDGLKQASEAKAVAFSRGDSNVALNDVMVDMQKASVSMEMGIQVRNRVLSAYREIMSMQV</sequence>
<dbReference type="NCBIfam" id="TIGR00205">
    <property type="entry name" value="fliE"/>
    <property type="match status" value="1"/>
</dbReference>
<name>A0A2R8CPM1_9GAMM</name>
<keyword evidence="6" id="KW-0969">Cilium</keyword>
<dbReference type="EMBL" id="ONZI01000004">
    <property type="protein sequence ID" value="SPJ34857.1"/>
    <property type="molecule type" value="Genomic_DNA"/>
</dbReference>
<evidence type="ECO:0000313" key="6">
    <source>
        <dbReference type="EMBL" id="SPJ34857.1"/>
    </source>
</evidence>
<dbReference type="GO" id="GO:0005198">
    <property type="term" value="F:structural molecule activity"/>
    <property type="evidence" value="ECO:0007669"/>
    <property type="project" value="UniProtKB-UniRule"/>
</dbReference>
<keyword evidence="6" id="KW-0966">Cell projection</keyword>